<sequence length="44" mass="4747">MLEVRILAPNAIAKIARFTIRSHRAPLSRYLCLPPGAKKAGACA</sequence>
<reference evidence="1" key="1">
    <citation type="submission" date="2022-10" db="EMBL/GenBank/DDBJ databases">
        <title>The WGS of Solirubrobacter ginsenosidimutans DSM 21036.</title>
        <authorList>
            <person name="Jiang Z."/>
        </authorList>
    </citation>
    <scope>NUCLEOTIDE SEQUENCE</scope>
    <source>
        <strain evidence="1">DSM 21036</strain>
    </source>
</reference>
<dbReference type="EMBL" id="JAPDOD010000003">
    <property type="protein sequence ID" value="MDA0159684.1"/>
    <property type="molecule type" value="Genomic_DNA"/>
</dbReference>
<comment type="caution">
    <text evidence="1">The sequence shown here is derived from an EMBL/GenBank/DDBJ whole genome shotgun (WGS) entry which is preliminary data.</text>
</comment>
<proteinExistence type="predicted"/>
<dbReference type="Proteomes" id="UP001149140">
    <property type="component" value="Unassembled WGS sequence"/>
</dbReference>
<evidence type="ECO:0000313" key="2">
    <source>
        <dbReference type="Proteomes" id="UP001149140"/>
    </source>
</evidence>
<gene>
    <name evidence="1" type="ORF">OM076_05375</name>
</gene>
<organism evidence="1 2">
    <name type="scientific">Solirubrobacter ginsenosidimutans</name>
    <dbReference type="NCBI Taxonomy" id="490573"/>
    <lineage>
        <taxon>Bacteria</taxon>
        <taxon>Bacillati</taxon>
        <taxon>Actinomycetota</taxon>
        <taxon>Thermoleophilia</taxon>
        <taxon>Solirubrobacterales</taxon>
        <taxon>Solirubrobacteraceae</taxon>
        <taxon>Solirubrobacter</taxon>
    </lineage>
</organism>
<name>A0A9X3MNX3_9ACTN</name>
<dbReference type="RefSeq" id="WP_270038452.1">
    <property type="nucleotide sequence ID" value="NZ_JAPDOD010000003.1"/>
</dbReference>
<keyword evidence="2" id="KW-1185">Reference proteome</keyword>
<evidence type="ECO:0000313" key="1">
    <source>
        <dbReference type="EMBL" id="MDA0159684.1"/>
    </source>
</evidence>
<accession>A0A9X3MNX3</accession>
<protein>
    <submittedName>
        <fullName evidence="1">Uncharacterized protein</fullName>
    </submittedName>
</protein>
<dbReference type="AlphaFoldDB" id="A0A9X3MNX3"/>